<keyword evidence="5" id="KW-1185">Reference proteome</keyword>
<dbReference type="InterPro" id="IPR019922">
    <property type="entry name" value="Lucif-like_OxRdatse_MSMEG_4141"/>
</dbReference>
<feature type="region of interest" description="Disordered" evidence="2">
    <location>
        <begin position="1"/>
        <end position="21"/>
    </location>
</feature>
<evidence type="ECO:0000259" key="3">
    <source>
        <dbReference type="Pfam" id="PF00296"/>
    </source>
</evidence>
<dbReference type="PANTHER" id="PTHR43244">
    <property type="match status" value="1"/>
</dbReference>
<dbReference type="NCBIfam" id="TIGR03620">
    <property type="entry name" value="F420_MSMEG_4141"/>
    <property type="match status" value="1"/>
</dbReference>
<dbReference type="Gene3D" id="3.20.20.30">
    <property type="entry name" value="Luciferase-like domain"/>
    <property type="match status" value="1"/>
</dbReference>
<feature type="compositionally biased region" description="Basic residues" evidence="2">
    <location>
        <begin position="1"/>
        <end position="13"/>
    </location>
</feature>
<dbReference type="EMBL" id="QVNQ01000005">
    <property type="protein sequence ID" value="RFS83802.1"/>
    <property type="molecule type" value="Genomic_DNA"/>
</dbReference>
<reference evidence="4 5" key="1">
    <citation type="submission" date="2018-08" db="EMBL/GenBank/DDBJ databases">
        <title>Actinomadura spongicola sp. nov., isolated from marine sponge Leucetta chagosensis.</title>
        <authorList>
            <person name="Li L."/>
            <person name="Lin H.W."/>
        </authorList>
    </citation>
    <scope>NUCLEOTIDE SEQUENCE [LARGE SCALE GENOMIC DNA]</scope>
    <source>
        <strain evidence="4 5">LHW52907</strain>
    </source>
</reference>
<gene>
    <name evidence="4" type="ORF">D0T12_16375</name>
</gene>
<sequence length="343" mass="36865">MAQRTRLPRGHRGHPADPPCRDGLLHLAGTHRRRPDLGVHELLTHRGPGRVSPRAPGLGRVGIWAGDFDLLSAADVRQAAAAIEDLGYGTLWFPETTGREAMAQAALLLAATRRITVAAGMADIYARDAVTAAAAQRTLQEAFHGRFLLGLWDGHPSLAEDIRGHRFGPPLATMRSYLDALDTAPFGPPATTNSPHRVLAALDPGMLALAAERTQGATVLGMPTEYTSTARKTLGDDRLLAVTQLCVLGHDREHTGELARTTAEAALPNRRDLLRGLGHPSPDALDDRLVDAIVAHGLAEDIAHRVHEHLDAGADHVSLHLLTAEAHVPPIRQWEELAAHLPN</sequence>
<dbReference type="PANTHER" id="PTHR43244:SF1">
    <property type="entry name" value="5,10-METHYLENETETRAHYDROMETHANOPTERIN REDUCTASE"/>
    <property type="match status" value="1"/>
</dbReference>
<organism evidence="4 5">
    <name type="scientific">Actinomadura spongiicola</name>
    <dbReference type="NCBI Taxonomy" id="2303421"/>
    <lineage>
        <taxon>Bacteria</taxon>
        <taxon>Bacillati</taxon>
        <taxon>Actinomycetota</taxon>
        <taxon>Actinomycetes</taxon>
        <taxon>Streptosporangiales</taxon>
        <taxon>Thermomonosporaceae</taxon>
        <taxon>Actinomadura</taxon>
    </lineage>
</organism>
<evidence type="ECO:0000313" key="5">
    <source>
        <dbReference type="Proteomes" id="UP000262882"/>
    </source>
</evidence>
<dbReference type="InterPro" id="IPR011251">
    <property type="entry name" value="Luciferase-like_dom"/>
</dbReference>
<name>A0A372GF30_9ACTN</name>
<evidence type="ECO:0000313" key="4">
    <source>
        <dbReference type="EMBL" id="RFS83802.1"/>
    </source>
</evidence>
<dbReference type="GO" id="GO:0016705">
    <property type="term" value="F:oxidoreductase activity, acting on paired donors, with incorporation or reduction of molecular oxygen"/>
    <property type="evidence" value="ECO:0007669"/>
    <property type="project" value="InterPro"/>
</dbReference>
<keyword evidence="1" id="KW-0560">Oxidoreductase</keyword>
<dbReference type="OrthoDB" id="4760590at2"/>
<dbReference type="Pfam" id="PF00296">
    <property type="entry name" value="Bac_luciferase"/>
    <property type="match status" value="1"/>
</dbReference>
<accession>A0A372GF30</accession>
<evidence type="ECO:0000256" key="2">
    <source>
        <dbReference type="SAM" id="MobiDB-lite"/>
    </source>
</evidence>
<dbReference type="InterPro" id="IPR036661">
    <property type="entry name" value="Luciferase-like_sf"/>
</dbReference>
<dbReference type="AlphaFoldDB" id="A0A372GF30"/>
<dbReference type="InterPro" id="IPR050564">
    <property type="entry name" value="F420-G6PD/mer"/>
</dbReference>
<evidence type="ECO:0000256" key="1">
    <source>
        <dbReference type="ARBA" id="ARBA00023002"/>
    </source>
</evidence>
<protein>
    <submittedName>
        <fullName evidence="4">TIGR03620 family F420-dependent LLM class oxidoreductase</fullName>
    </submittedName>
</protein>
<dbReference type="SUPFAM" id="SSF51679">
    <property type="entry name" value="Bacterial luciferase-like"/>
    <property type="match status" value="1"/>
</dbReference>
<proteinExistence type="predicted"/>
<comment type="caution">
    <text evidence="4">The sequence shown here is derived from an EMBL/GenBank/DDBJ whole genome shotgun (WGS) entry which is preliminary data.</text>
</comment>
<feature type="domain" description="Luciferase-like" evidence="3">
    <location>
        <begin position="72"/>
        <end position="316"/>
    </location>
</feature>
<dbReference type="Proteomes" id="UP000262882">
    <property type="component" value="Unassembled WGS sequence"/>
</dbReference>